<dbReference type="EMBL" id="MT631529">
    <property type="protein sequence ID" value="QNO53030.1"/>
    <property type="molecule type" value="Genomic_DNA"/>
</dbReference>
<keyword evidence="1" id="KW-0812">Transmembrane</keyword>
<gene>
    <name evidence="2" type="ORF">GKHFHOKN_00006</name>
</gene>
<name>A0A7G9YYE6_9EURY</name>
<evidence type="ECO:0000256" key="1">
    <source>
        <dbReference type="SAM" id="Phobius"/>
    </source>
</evidence>
<dbReference type="AlphaFoldDB" id="A0A7G9YYE6"/>
<evidence type="ECO:0000313" key="2">
    <source>
        <dbReference type="EMBL" id="QNO53030.1"/>
    </source>
</evidence>
<proteinExistence type="predicted"/>
<accession>A0A7G9YYE6</accession>
<sequence>MADTKFKFKDIVEGIAGAFLIAAALITPFLRSWRTKWGATDAEVHRSLPGDELVPHSKCGYTHAITIRASAAEVWPWLVQMGQGRGGMYSYEWLENLVGCDIHNADRIIQEFQHLEVGDDILIHPKIAFPIAAIEPRRALVLHVRADTQTGNTFDLTDTIPEKYLNISWVFFLDELDEGTTRLISRWRSDYNPSLGNALVNRVFMEPISLVMDRKMLLGIKRRAEAAAER</sequence>
<evidence type="ECO:0008006" key="3">
    <source>
        <dbReference type="Google" id="ProtNLM"/>
    </source>
</evidence>
<feature type="transmembrane region" description="Helical" evidence="1">
    <location>
        <begin position="12"/>
        <end position="30"/>
    </location>
</feature>
<keyword evidence="1" id="KW-0472">Membrane</keyword>
<keyword evidence="1" id="KW-1133">Transmembrane helix</keyword>
<protein>
    <recommendedName>
        <fullName evidence="3">START domain-containing protein</fullName>
    </recommendedName>
</protein>
<organism evidence="2">
    <name type="scientific">Candidatus Methanophagaceae archaeon ANME-1 ERB6</name>
    <dbReference type="NCBI Taxonomy" id="2759912"/>
    <lineage>
        <taxon>Archaea</taxon>
        <taxon>Methanobacteriati</taxon>
        <taxon>Methanobacteriota</taxon>
        <taxon>Stenosarchaea group</taxon>
        <taxon>Methanomicrobia</taxon>
        <taxon>Candidatus Methanophagales</taxon>
        <taxon>Candidatus Methanophagaceae</taxon>
    </lineage>
</organism>
<reference evidence="2" key="1">
    <citation type="submission" date="2020-06" db="EMBL/GenBank/DDBJ databases">
        <title>Unique genomic features of the anaerobic methanotrophic archaea.</title>
        <authorList>
            <person name="Chadwick G.L."/>
            <person name="Skennerton C.T."/>
            <person name="Laso-Perez R."/>
            <person name="Leu A.O."/>
            <person name="Speth D.R."/>
            <person name="Yu H."/>
            <person name="Morgan-Lang C."/>
            <person name="Hatzenpichler R."/>
            <person name="Goudeau D."/>
            <person name="Malmstrom R."/>
            <person name="Brazelton W.J."/>
            <person name="Woyke T."/>
            <person name="Hallam S.J."/>
            <person name="Tyson G.W."/>
            <person name="Wegener G."/>
            <person name="Boetius A."/>
            <person name="Orphan V."/>
        </authorList>
    </citation>
    <scope>NUCLEOTIDE SEQUENCE</scope>
</reference>
<dbReference type="SUPFAM" id="SSF55961">
    <property type="entry name" value="Bet v1-like"/>
    <property type="match status" value="1"/>
</dbReference>